<accession>V4Q2F7</accession>
<evidence type="ECO:0000313" key="1">
    <source>
        <dbReference type="EMBL" id="ESQ93874.1"/>
    </source>
</evidence>
<dbReference type="PATRIC" id="fig|1121022.4.peg.810"/>
<organism evidence="1 2">
    <name type="scientific">Asticcacaulis benevestitus DSM 16100 = ATCC BAA-896</name>
    <dbReference type="NCBI Taxonomy" id="1121022"/>
    <lineage>
        <taxon>Bacteria</taxon>
        <taxon>Pseudomonadati</taxon>
        <taxon>Pseudomonadota</taxon>
        <taxon>Alphaproteobacteria</taxon>
        <taxon>Caulobacterales</taxon>
        <taxon>Caulobacteraceae</taxon>
        <taxon>Asticcacaulis</taxon>
    </lineage>
</organism>
<dbReference type="OrthoDB" id="7066534at2"/>
<keyword evidence="2" id="KW-1185">Reference proteome</keyword>
<name>V4Q2F7_9CAUL</name>
<proteinExistence type="predicted"/>
<sequence>MLTSMLLLATMAQASTVDLATHFKGLDGHCWQATFESGQKDTRCFHVATGNKLAINTHTFLNSDGSVDEEGVSVVTIDTVTGEIDSSYYHSAGLISYATQKRIGNEIIFYNLGSDVPVSRWVVSEDSYEWINSKNERQVYVKKADGKP</sequence>
<dbReference type="EMBL" id="AWGB01000006">
    <property type="protein sequence ID" value="ESQ93874.1"/>
    <property type="molecule type" value="Genomic_DNA"/>
</dbReference>
<gene>
    <name evidence="1" type="ORF">ABENE_04090</name>
</gene>
<protein>
    <submittedName>
        <fullName evidence="1">Uncharacterized protein</fullName>
    </submittedName>
</protein>
<dbReference type="Proteomes" id="UP000017837">
    <property type="component" value="Unassembled WGS sequence"/>
</dbReference>
<reference evidence="1 2" key="1">
    <citation type="journal article" date="2014" name="Nature">
        <title>Sequential evolution of bacterial morphology by co-option of a developmental regulator.</title>
        <authorList>
            <person name="Jiang C."/>
            <person name="Brown P.J."/>
            <person name="Ducret A."/>
            <person name="Brun Y.V."/>
        </authorList>
    </citation>
    <scope>NUCLEOTIDE SEQUENCE [LARGE SCALE GENOMIC DNA]</scope>
    <source>
        <strain evidence="1 2">DSM 16100</strain>
    </source>
</reference>
<dbReference type="AlphaFoldDB" id="V4Q2F7"/>
<evidence type="ECO:0000313" key="2">
    <source>
        <dbReference type="Proteomes" id="UP000017837"/>
    </source>
</evidence>
<comment type="caution">
    <text evidence="1">The sequence shown here is derived from an EMBL/GenBank/DDBJ whole genome shotgun (WGS) entry which is preliminary data.</text>
</comment>
<dbReference type="RefSeq" id="WP_018079811.1">
    <property type="nucleotide sequence ID" value="NZ_AQWM01000001.1"/>
</dbReference>